<gene>
    <name evidence="2" type="ORF">EV702DRAFT_1044750</name>
</gene>
<dbReference type="OrthoDB" id="2611956at2759"/>
<dbReference type="Proteomes" id="UP000714275">
    <property type="component" value="Unassembled WGS sequence"/>
</dbReference>
<feature type="transmembrane region" description="Helical" evidence="1">
    <location>
        <begin position="111"/>
        <end position="132"/>
    </location>
</feature>
<protein>
    <submittedName>
        <fullName evidence="2">Uncharacterized protein</fullName>
    </submittedName>
</protein>
<feature type="transmembrane region" description="Helical" evidence="1">
    <location>
        <begin position="81"/>
        <end position="99"/>
    </location>
</feature>
<accession>A0A9P6ZWK6</accession>
<keyword evidence="3" id="KW-1185">Reference proteome</keyword>
<feature type="transmembrane region" description="Helical" evidence="1">
    <location>
        <begin position="50"/>
        <end position="69"/>
    </location>
</feature>
<proteinExistence type="predicted"/>
<evidence type="ECO:0000313" key="3">
    <source>
        <dbReference type="Proteomes" id="UP000714275"/>
    </source>
</evidence>
<feature type="transmembrane region" description="Helical" evidence="1">
    <location>
        <begin position="194"/>
        <end position="212"/>
    </location>
</feature>
<evidence type="ECO:0000256" key="1">
    <source>
        <dbReference type="SAM" id="Phobius"/>
    </source>
</evidence>
<name>A0A9P6ZWK6_9AGAM</name>
<comment type="caution">
    <text evidence="2">The sequence shown here is derived from an EMBL/GenBank/DDBJ whole genome shotgun (WGS) entry which is preliminary data.</text>
</comment>
<feature type="transmembrane region" description="Helical" evidence="1">
    <location>
        <begin position="152"/>
        <end position="173"/>
    </location>
</feature>
<organism evidence="2 3">
    <name type="scientific">Suillus placidus</name>
    <dbReference type="NCBI Taxonomy" id="48579"/>
    <lineage>
        <taxon>Eukaryota</taxon>
        <taxon>Fungi</taxon>
        <taxon>Dikarya</taxon>
        <taxon>Basidiomycota</taxon>
        <taxon>Agaricomycotina</taxon>
        <taxon>Agaricomycetes</taxon>
        <taxon>Agaricomycetidae</taxon>
        <taxon>Boletales</taxon>
        <taxon>Suillineae</taxon>
        <taxon>Suillaceae</taxon>
        <taxon>Suillus</taxon>
    </lineage>
</organism>
<dbReference type="AlphaFoldDB" id="A0A9P6ZWK6"/>
<feature type="transmembrane region" description="Helical" evidence="1">
    <location>
        <begin position="22"/>
        <end position="38"/>
    </location>
</feature>
<sequence length="281" mass="30944">MTSLSSTTVNASQRLEILHNQIFSYFVVASSTGFELVWRKGWSLMGILYICVRYIGILSSVINILAAYSKSPISLVDRGRIWTPVIVNVMLGIIMMARIHAMYQRSTKMLIFLLVVFLGSMIATGVLAAIGSSHVSGARGLRLNVKTWIPTFVWETLALCLTIWSVIQHFLELRRSPTGSTTGDCLAVLIKSHVLYFVGIAAVSFFNIGSLAPQNVYSTGTQMYFGVLQIIQPIQMFVLGPRLIMSVRDYHARLVARSDEGLCMTSIAFEAFGSLSTGGDV</sequence>
<evidence type="ECO:0000313" key="2">
    <source>
        <dbReference type="EMBL" id="KAG1778042.1"/>
    </source>
</evidence>
<feature type="transmembrane region" description="Helical" evidence="1">
    <location>
        <begin position="224"/>
        <end position="244"/>
    </location>
</feature>
<keyword evidence="1" id="KW-0472">Membrane</keyword>
<keyword evidence="1" id="KW-0812">Transmembrane</keyword>
<keyword evidence="1" id="KW-1133">Transmembrane helix</keyword>
<dbReference type="EMBL" id="JABBWD010000017">
    <property type="protein sequence ID" value="KAG1778042.1"/>
    <property type="molecule type" value="Genomic_DNA"/>
</dbReference>
<reference evidence="2" key="1">
    <citation type="journal article" date="2020" name="New Phytol.">
        <title>Comparative genomics reveals dynamic genome evolution in host specialist ectomycorrhizal fungi.</title>
        <authorList>
            <person name="Lofgren L.A."/>
            <person name="Nguyen N.H."/>
            <person name="Vilgalys R."/>
            <person name="Ruytinx J."/>
            <person name="Liao H.L."/>
            <person name="Branco S."/>
            <person name="Kuo A."/>
            <person name="LaButti K."/>
            <person name="Lipzen A."/>
            <person name="Andreopoulos W."/>
            <person name="Pangilinan J."/>
            <person name="Riley R."/>
            <person name="Hundley H."/>
            <person name="Na H."/>
            <person name="Barry K."/>
            <person name="Grigoriev I.V."/>
            <person name="Stajich J.E."/>
            <person name="Kennedy P.G."/>
        </authorList>
    </citation>
    <scope>NUCLEOTIDE SEQUENCE</scope>
    <source>
        <strain evidence="2">DOB743</strain>
    </source>
</reference>